<dbReference type="Proteomes" id="UP000735302">
    <property type="component" value="Unassembled WGS sequence"/>
</dbReference>
<dbReference type="GO" id="GO:0016791">
    <property type="term" value="F:phosphatase activity"/>
    <property type="evidence" value="ECO:0007669"/>
    <property type="project" value="TreeGrafter"/>
</dbReference>
<dbReference type="InterPro" id="IPR023214">
    <property type="entry name" value="HAD_sf"/>
</dbReference>
<evidence type="ECO:0000313" key="3">
    <source>
        <dbReference type="Proteomes" id="UP000735302"/>
    </source>
</evidence>
<evidence type="ECO:0000256" key="1">
    <source>
        <dbReference type="SAM" id="MobiDB-lite"/>
    </source>
</evidence>
<proteinExistence type="predicted"/>
<dbReference type="AlphaFoldDB" id="A0AAV4ANT3"/>
<feature type="compositionally biased region" description="Acidic residues" evidence="1">
    <location>
        <begin position="207"/>
        <end position="225"/>
    </location>
</feature>
<evidence type="ECO:0000313" key="2">
    <source>
        <dbReference type="EMBL" id="GFO09454.1"/>
    </source>
</evidence>
<reference evidence="2 3" key="1">
    <citation type="journal article" date="2021" name="Elife">
        <title>Chloroplast acquisition without the gene transfer in kleptoplastic sea slugs, Plakobranchus ocellatus.</title>
        <authorList>
            <person name="Maeda T."/>
            <person name="Takahashi S."/>
            <person name="Yoshida T."/>
            <person name="Shimamura S."/>
            <person name="Takaki Y."/>
            <person name="Nagai Y."/>
            <person name="Toyoda A."/>
            <person name="Suzuki Y."/>
            <person name="Arimoto A."/>
            <person name="Ishii H."/>
            <person name="Satoh N."/>
            <person name="Nishiyama T."/>
            <person name="Hasebe M."/>
            <person name="Maruyama T."/>
            <person name="Minagawa J."/>
            <person name="Obokata J."/>
            <person name="Shigenobu S."/>
        </authorList>
    </citation>
    <scope>NUCLEOTIDE SEQUENCE [LARGE SCALE GENOMIC DNA]</scope>
</reference>
<dbReference type="EMBL" id="BLXT01004093">
    <property type="protein sequence ID" value="GFO09454.1"/>
    <property type="molecule type" value="Genomic_DNA"/>
</dbReference>
<keyword evidence="3" id="KW-1185">Reference proteome</keyword>
<dbReference type="Gene3D" id="3.40.50.1000">
    <property type="entry name" value="HAD superfamily/HAD-like"/>
    <property type="match status" value="1"/>
</dbReference>
<feature type="region of interest" description="Disordered" evidence="1">
    <location>
        <begin position="206"/>
        <end position="231"/>
    </location>
</feature>
<sequence length="231" mass="25470">MCAATTVGRYLKTHRYKGMTYILGTEKGLGAELKEFGIKNRSFTPNIEDEAELLKMELDEDIYCVVVGMDPDFNYTKLFKAANLLRRPGCLFVSCNSDKNYHVKAPANIVPGTQTRMLELGTLFAKNCGLHYMVVLTGETAPTDLGLGAKEFVRVFQPEVSEVPSAISSEEESLPPDEGLALIKPDYYIDSVKALGELLAIHGAIAEETEENEPEGGVEEEDEPQKEDVTL</sequence>
<dbReference type="SUPFAM" id="SSF56784">
    <property type="entry name" value="HAD-like"/>
    <property type="match status" value="1"/>
</dbReference>
<name>A0AAV4ANT3_9GAST</name>
<accession>A0AAV4ANT3</accession>
<dbReference type="InterPro" id="IPR036412">
    <property type="entry name" value="HAD-like_sf"/>
</dbReference>
<protein>
    <submittedName>
        <fullName evidence="2">Phosphoglycolate phosphatase</fullName>
    </submittedName>
</protein>
<dbReference type="PANTHER" id="PTHR19288">
    <property type="entry name" value="4-NITROPHENYLPHOSPHATASE-RELATED"/>
    <property type="match status" value="1"/>
</dbReference>
<comment type="caution">
    <text evidence="2">The sequence shown here is derived from an EMBL/GenBank/DDBJ whole genome shotgun (WGS) entry which is preliminary data.</text>
</comment>
<gene>
    <name evidence="2" type="ORF">PoB_003595900</name>
</gene>
<dbReference type="GO" id="GO:0005737">
    <property type="term" value="C:cytoplasm"/>
    <property type="evidence" value="ECO:0007669"/>
    <property type="project" value="TreeGrafter"/>
</dbReference>
<organism evidence="2 3">
    <name type="scientific">Plakobranchus ocellatus</name>
    <dbReference type="NCBI Taxonomy" id="259542"/>
    <lineage>
        <taxon>Eukaryota</taxon>
        <taxon>Metazoa</taxon>
        <taxon>Spiralia</taxon>
        <taxon>Lophotrochozoa</taxon>
        <taxon>Mollusca</taxon>
        <taxon>Gastropoda</taxon>
        <taxon>Heterobranchia</taxon>
        <taxon>Euthyneura</taxon>
        <taxon>Panpulmonata</taxon>
        <taxon>Sacoglossa</taxon>
        <taxon>Placobranchoidea</taxon>
        <taxon>Plakobranchidae</taxon>
        <taxon>Plakobranchus</taxon>
    </lineage>
</organism>
<dbReference type="PANTHER" id="PTHR19288:SF93">
    <property type="entry name" value="FI11325P-RELATED"/>
    <property type="match status" value="1"/>
</dbReference>